<evidence type="ECO:0000313" key="5">
    <source>
        <dbReference type="Proteomes" id="UP001430172"/>
    </source>
</evidence>
<evidence type="ECO:0000259" key="3">
    <source>
        <dbReference type="Pfam" id="PF14344"/>
    </source>
</evidence>
<name>A0ABS2CFW8_9MICO</name>
<dbReference type="Pfam" id="PF14344">
    <property type="entry name" value="DUF4397"/>
    <property type="match status" value="1"/>
</dbReference>
<reference evidence="4" key="1">
    <citation type="submission" date="2021-02" db="EMBL/GenBank/DDBJ databases">
        <title>Phycicoccus sp. MQZ13P-5T, whole genome shotgun sequence.</title>
        <authorList>
            <person name="Tuo L."/>
        </authorList>
    </citation>
    <scope>NUCLEOTIDE SEQUENCE</scope>
    <source>
        <strain evidence="4">MQZ13P-5</strain>
    </source>
</reference>
<proteinExistence type="predicted"/>
<comment type="caution">
    <text evidence="4">The sequence shown here is derived from an EMBL/GenBank/DDBJ whole genome shotgun (WGS) entry which is preliminary data.</text>
</comment>
<accession>A0ABS2CFW8</accession>
<feature type="domain" description="DUF4397" evidence="3">
    <location>
        <begin position="85"/>
        <end position="182"/>
    </location>
</feature>
<keyword evidence="5" id="KW-1185">Reference proteome</keyword>
<keyword evidence="1" id="KW-0472">Membrane</keyword>
<evidence type="ECO:0000256" key="2">
    <source>
        <dbReference type="SAM" id="SignalP"/>
    </source>
</evidence>
<evidence type="ECO:0000313" key="4">
    <source>
        <dbReference type="EMBL" id="MBM6398778.1"/>
    </source>
</evidence>
<evidence type="ECO:0000256" key="1">
    <source>
        <dbReference type="SAM" id="Phobius"/>
    </source>
</evidence>
<gene>
    <name evidence="4" type="ORF">JQN70_00075</name>
</gene>
<keyword evidence="1" id="KW-1133">Transmembrane helix</keyword>
<dbReference type="RefSeq" id="WP_204129278.1">
    <property type="nucleotide sequence ID" value="NZ_JAFDVD010000001.1"/>
</dbReference>
<dbReference type="Proteomes" id="UP001430172">
    <property type="component" value="Unassembled WGS sequence"/>
</dbReference>
<keyword evidence="1" id="KW-0812">Transmembrane</keyword>
<dbReference type="InterPro" id="IPR025510">
    <property type="entry name" value="DUF4397"/>
</dbReference>
<organism evidence="4 5">
    <name type="scientific">Phycicoccus sonneratiae</name>
    <dbReference type="NCBI Taxonomy" id="2807628"/>
    <lineage>
        <taxon>Bacteria</taxon>
        <taxon>Bacillati</taxon>
        <taxon>Actinomycetota</taxon>
        <taxon>Actinomycetes</taxon>
        <taxon>Micrococcales</taxon>
        <taxon>Intrasporangiaceae</taxon>
        <taxon>Phycicoccus</taxon>
    </lineage>
</organism>
<sequence length="320" mass="31417">MAGLRVLAVLTAALALGLGALVPATAAAPGSTPPAADGMATAWVRAAHLVPGMGTAQISLVPFAGSASGDVTKPGVPAAPLSDGARVVAPAAGYGTAGDYAQVPQGLYTVQVRAAGAPATSAPMITGTLDAQADQAYTLAALGSKDAPRIQTYSDDLRPPKAGTASVRLLAAATRASAVTVTARSGPVVARDAEFGRPTGYAAVPDGPWTLDVATTTTSGGEAMRGASTTGKVELRSGGVYTLLVLDGASSGVKLLPLVDAQGVPTAPREGVQTGGGGAARAPRQGVDAGLALAGLGGLVLLGVGLHRRVALRPLTRGRR</sequence>
<keyword evidence="2" id="KW-0732">Signal</keyword>
<protein>
    <submittedName>
        <fullName evidence="4">DUF4397 domain-containing protein</fullName>
    </submittedName>
</protein>
<feature type="signal peptide" evidence="2">
    <location>
        <begin position="1"/>
        <end position="26"/>
    </location>
</feature>
<feature type="transmembrane region" description="Helical" evidence="1">
    <location>
        <begin position="289"/>
        <end position="310"/>
    </location>
</feature>
<dbReference type="EMBL" id="JAFDVD010000001">
    <property type="protein sequence ID" value="MBM6398778.1"/>
    <property type="molecule type" value="Genomic_DNA"/>
</dbReference>
<feature type="chain" id="PRO_5045244710" evidence="2">
    <location>
        <begin position="27"/>
        <end position="320"/>
    </location>
</feature>